<organism evidence="3 4">
    <name type="scientific">Pocillopora meandrina</name>
    <dbReference type="NCBI Taxonomy" id="46732"/>
    <lineage>
        <taxon>Eukaryota</taxon>
        <taxon>Metazoa</taxon>
        <taxon>Cnidaria</taxon>
        <taxon>Anthozoa</taxon>
        <taxon>Hexacorallia</taxon>
        <taxon>Scleractinia</taxon>
        <taxon>Astrocoeniina</taxon>
        <taxon>Pocilloporidae</taxon>
        <taxon>Pocillopora</taxon>
    </lineage>
</organism>
<dbReference type="AlphaFoldDB" id="A0AAU9WEU6"/>
<feature type="region of interest" description="Disordered" evidence="1">
    <location>
        <begin position="154"/>
        <end position="184"/>
    </location>
</feature>
<keyword evidence="2" id="KW-1133">Transmembrane helix</keyword>
<dbReference type="Proteomes" id="UP001159428">
    <property type="component" value="Unassembled WGS sequence"/>
</dbReference>
<feature type="compositionally biased region" description="Basic and acidic residues" evidence="1">
    <location>
        <begin position="169"/>
        <end position="182"/>
    </location>
</feature>
<reference evidence="3 4" key="1">
    <citation type="submission" date="2022-05" db="EMBL/GenBank/DDBJ databases">
        <authorList>
            <consortium name="Genoscope - CEA"/>
            <person name="William W."/>
        </authorList>
    </citation>
    <scope>NUCLEOTIDE SEQUENCE [LARGE SCALE GENOMIC DNA]</scope>
</reference>
<name>A0AAU9WEU6_9CNID</name>
<proteinExistence type="predicted"/>
<feature type="transmembrane region" description="Helical" evidence="2">
    <location>
        <begin position="188"/>
        <end position="210"/>
    </location>
</feature>
<dbReference type="EMBL" id="CALNXJ010000013">
    <property type="protein sequence ID" value="CAH3112365.1"/>
    <property type="molecule type" value="Genomic_DNA"/>
</dbReference>
<keyword evidence="2" id="KW-0812">Transmembrane</keyword>
<evidence type="ECO:0000256" key="1">
    <source>
        <dbReference type="SAM" id="MobiDB-lite"/>
    </source>
</evidence>
<gene>
    <name evidence="3" type="ORF">PMEA_00005122</name>
</gene>
<evidence type="ECO:0000256" key="2">
    <source>
        <dbReference type="SAM" id="Phobius"/>
    </source>
</evidence>
<protein>
    <submittedName>
        <fullName evidence="3">Uncharacterized protein</fullName>
    </submittedName>
</protein>
<keyword evidence="4" id="KW-1185">Reference proteome</keyword>
<comment type="caution">
    <text evidence="3">The sequence shown here is derived from an EMBL/GenBank/DDBJ whole genome shotgun (WGS) entry which is preliminary data.</text>
</comment>
<sequence length="281" mass="31034">MLKVGHNGKVKLDEDSGHNCSLKAQSFSYFRCDGTPKVIRAGTTFKLSLKDNDYLLLEVINTTSFDSITGRIIKLTINCNNGKKTKSFVLLFKYEGSFNCKFKLIFCISRTLKVFFYPLLFSKSITVTQGSSSTSQVPSTIPFTSSVVTDLLRTQKRSTTSDSPSKDPVVARRDPGHERGTEGKSSPVALIAGVTVAILVILIIIAVLVYRRRHSGDNSNSGKKAKRKGYKTAMSSLDGITLDTLGNEDHYKALTLREPAVYESVRKNEKMIMAKDISTLL</sequence>
<evidence type="ECO:0000313" key="3">
    <source>
        <dbReference type="EMBL" id="CAH3112365.1"/>
    </source>
</evidence>
<accession>A0AAU9WEU6</accession>
<keyword evidence="2" id="KW-0472">Membrane</keyword>
<evidence type="ECO:0000313" key="4">
    <source>
        <dbReference type="Proteomes" id="UP001159428"/>
    </source>
</evidence>